<feature type="domain" description="BRCT" evidence="2">
    <location>
        <begin position="121"/>
        <end position="215"/>
    </location>
</feature>
<dbReference type="EMBL" id="JARJLG010000036">
    <property type="protein sequence ID" value="KAJ7765019.1"/>
    <property type="molecule type" value="Genomic_DNA"/>
</dbReference>
<dbReference type="AlphaFoldDB" id="A0AAD7JK80"/>
<feature type="region of interest" description="Disordered" evidence="1">
    <location>
        <begin position="1"/>
        <end position="50"/>
    </location>
</feature>
<sequence length="230" mass="25295">MDSYFPVTKSASSTSSKNEKPTKRDEKRYQPYILRGSAKDASKPKSEQEPSAAAVNKFLLSTLSNSSNPITHSDSADNAIYVFSTATGHQVSEGRTNRRLCLEDRARKIKAQTTGEATREQPPKVLANVRCYINGFLAGTTDLEMKRLVISAGGVILPTASSATHILTSQHLSGSKTDHILKSKSRSRVPFVVKPEWVKDSIAAGKRRSEREYLVIKNAGTKNLIDMLQK</sequence>
<dbReference type="Gene3D" id="3.40.50.10190">
    <property type="entry name" value="BRCT domain"/>
    <property type="match status" value="1"/>
</dbReference>
<gene>
    <name evidence="3" type="ORF">DFH07DRAFT_811153</name>
</gene>
<proteinExistence type="predicted"/>
<dbReference type="SUPFAM" id="SSF52113">
    <property type="entry name" value="BRCT domain"/>
    <property type="match status" value="1"/>
</dbReference>
<evidence type="ECO:0000313" key="4">
    <source>
        <dbReference type="Proteomes" id="UP001215280"/>
    </source>
</evidence>
<keyword evidence="4" id="KW-1185">Reference proteome</keyword>
<dbReference type="Pfam" id="PF16589">
    <property type="entry name" value="BRCT_2"/>
    <property type="match status" value="1"/>
</dbReference>
<dbReference type="InterPro" id="IPR001357">
    <property type="entry name" value="BRCT_dom"/>
</dbReference>
<dbReference type="PROSITE" id="PS50172">
    <property type="entry name" value="BRCT"/>
    <property type="match status" value="1"/>
</dbReference>
<feature type="compositionally biased region" description="Basic and acidic residues" evidence="1">
    <location>
        <begin position="17"/>
        <end position="29"/>
    </location>
</feature>
<evidence type="ECO:0000256" key="1">
    <source>
        <dbReference type="SAM" id="MobiDB-lite"/>
    </source>
</evidence>
<dbReference type="InterPro" id="IPR036420">
    <property type="entry name" value="BRCT_dom_sf"/>
</dbReference>
<evidence type="ECO:0000313" key="3">
    <source>
        <dbReference type="EMBL" id="KAJ7765019.1"/>
    </source>
</evidence>
<evidence type="ECO:0000259" key="2">
    <source>
        <dbReference type="PROSITE" id="PS50172"/>
    </source>
</evidence>
<protein>
    <recommendedName>
        <fullName evidence="2">BRCT domain-containing protein</fullName>
    </recommendedName>
</protein>
<organism evidence="3 4">
    <name type="scientific">Mycena maculata</name>
    <dbReference type="NCBI Taxonomy" id="230809"/>
    <lineage>
        <taxon>Eukaryota</taxon>
        <taxon>Fungi</taxon>
        <taxon>Dikarya</taxon>
        <taxon>Basidiomycota</taxon>
        <taxon>Agaricomycotina</taxon>
        <taxon>Agaricomycetes</taxon>
        <taxon>Agaricomycetidae</taxon>
        <taxon>Agaricales</taxon>
        <taxon>Marasmiineae</taxon>
        <taxon>Mycenaceae</taxon>
        <taxon>Mycena</taxon>
    </lineage>
</organism>
<reference evidence="3" key="1">
    <citation type="submission" date="2023-03" db="EMBL/GenBank/DDBJ databases">
        <title>Massive genome expansion in bonnet fungi (Mycena s.s.) driven by repeated elements and novel gene families across ecological guilds.</title>
        <authorList>
            <consortium name="Lawrence Berkeley National Laboratory"/>
            <person name="Harder C.B."/>
            <person name="Miyauchi S."/>
            <person name="Viragh M."/>
            <person name="Kuo A."/>
            <person name="Thoen E."/>
            <person name="Andreopoulos B."/>
            <person name="Lu D."/>
            <person name="Skrede I."/>
            <person name="Drula E."/>
            <person name="Henrissat B."/>
            <person name="Morin E."/>
            <person name="Kohler A."/>
            <person name="Barry K."/>
            <person name="LaButti K."/>
            <person name="Morin E."/>
            <person name="Salamov A."/>
            <person name="Lipzen A."/>
            <person name="Mereny Z."/>
            <person name="Hegedus B."/>
            <person name="Baldrian P."/>
            <person name="Stursova M."/>
            <person name="Weitz H."/>
            <person name="Taylor A."/>
            <person name="Grigoriev I.V."/>
            <person name="Nagy L.G."/>
            <person name="Martin F."/>
            <person name="Kauserud H."/>
        </authorList>
    </citation>
    <scope>NUCLEOTIDE SEQUENCE</scope>
    <source>
        <strain evidence="3">CBHHK188m</strain>
    </source>
</reference>
<feature type="compositionally biased region" description="Basic and acidic residues" evidence="1">
    <location>
        <begin position="37"/>
        <end position="48"/>
    </location>
</feature>
<accession>A0AAD7JK80</accession>
<name>A0AAD7JK80_9AGAR</name>
<dbReference type="Proteomes" id="UP001215280">
    <property type="component" value="Unassembled WGS sequence"/>
</dbReference>
<comment type="caution">
    <text evidence="3">The sequence shown here is derived from an EMBL/GenBank/DDBJ whole genome shotgun (WGS) entry which is preliminary data.</text>
</comment>
<dbReference type="SMART" id="SM00292">
    <property type="entry name" value="BRCT"/>
    <property type="match status" value="1"/>
</dbReference>